<name>A0A8H7AAC1_9EURO</name>
<dbReference type="EMBL" id="JAACFV010000176">
    <property type="protein sequence ID" value="KAF7503481.1"/>
    <property type="molecule type" value="Genomic_DNA"/>
</dbReference>
<proteinExistence type="predicted"/>
<accession>A0A8H7AAC1</accession>
<protein>
    <submittedName>
        <fullName evidence="1">Uncharacterized protein</fullName>
    </submittedName>
</protein>
<dbReference type="Proteomes" id="UP000606974">
    <property type="component" value="Unassembled WGS sequence"/>
</dbReference>
<reference evidence="1" key="1">
    <citation type="submission" date="2020-02" db="EMBL/GenBank/DDBJ databases">
        <authorList>
            <person name="Palmer J.M."/>
        </authorList>
    </citation>
    <scope>NUCLEOTIDE SEQUENCE</scope>
    <source>
        <strain evidence="1">EPUS1.4</strain>
        <tissue evidence="1">Thallus</tissue>
    </source>
</reference>
<organism evidence="1 2">
    <name type="scientific">Endocarpon pusillum</name>
    <dbReference type="NCBI Taxonomy" id="364733"/>
    <lineage>
        <taxon>Eukaryota</taxon>
        <taxon>Fungi</taxon>
        <taxon>Dikarya</taxon>
        <taxon>Ascomycota</taxon>
        <taxon>Pezizomycotina</taxon>
        <taxon>Eurotiomycetes</taxon>
        <taxon>Chaetothyriomycetidae</taxon>
        <taxon>Verrucariales</taxon>
        <taxon>Verrucariaceae</taxon>
        <taxon>Endocarpon</taxon>
    </lineage>
</organism>
<keyword evidence="2" id="KW-1185">Reference proteome</keyword>
<comment type="caution">
    <text evidence="1">The sequence shown here is derived from an EMBL/GenBank/DDBJ whole genome shotgun (WGS) entry which is preliminary data.</text>
</comment>
<gene>
    <name evidence="1" type="ORF">GJ744_003710</name>
</gene>
<dbReference type="AlphaFoldDB" id="A0A8H7AAC1"/>
<evidence type="ECO:0000313" key="1">
    <source>
        <dbReference type="EMBL" id="KAF7503481.1"/>
    </source>
</evidence>
<evidence type="ECO:0000313" key="2">
    <source>
        <dbReference type="Proteomes" id="UP000606974"/>
    </source>
</evidence>
<sequence>MDALKSTGVQVWGDIGSLGCESTNKLFRVKSAEERSTSILDEADLIIDEFLDCGSVIDVLTSFIRKGSGKIGQTITDREYAGRIVEQKKTSREPNCERAKQKIGRTPHPRRAIRFSQKNRRGILADCYSGVAINISQLAFDHSNDASQNIGIYEGMPTDGVSRNLPALMIHELADYGAPGWSHRRRVSWHEQID</sequence>